<keyword evidence="2" id="KW-1185">Reference proteome</keyword>
<protein>
    <recommendedName>
        <fullName evidence="3">FAD-binding domain-containing protein</fullName>
    </recommendedName>
</protein>
<evidence type="ECO:0000313" key="2">
    <source>
        <dbReference type="Proteomes" id="UP000028073"/>
    </source>
</evidence>
<reference evidence="1 2" key="1">
    <citation type="submission" date="2014-06" db="EMBL/GenBank/DDBJ databases">
        <title>Whole Genome Sequences of Three Symbiotic Endozoicomonas Bacteria.</title>
        <authorList>
            <person name="Neave M.J."/>
            <person name="Apprill A."/>
            <person name="Voolstra C.R."/>
        </authorList>
    </citation>
    <scope>NUCLEOTIDE SEQUENCE [LARGE SCALE GENOMIC DNA]</scope>
    <source>
        <strain evidence="1 2">DSM 25634</strain>
    </source>
</reference>
<dbReference type="OrthoDB" id="6187548at2"/>
<dbReference type="Gene3D" id="3.50.50.60">
    <property type="entry name" value="FAD/NAD(P)-binding domain"/>
    <property type="match status" value="1"/>
</dbReference>
<gene>
    <name evidence="1" type="ORF">GZ78_17295</name>
</gene>
<sequence length="925" mass="104178">MSMGGAGGPIGQGSQFTALMQNVQDLESIHKNGESGRVEVIAPSAISKSEKTGSFRGRKVVHVKPRGNLLKRLVTLLSPTRAAREYRAREREAKALLHDQVLLALGDNGLTKQDKKRLVEDVASGIIPGFSRSERETIREKSLAAIQRPEAIGVMLSEAEQGIKAFPRLVKSIPGVSLFNAREALKGYYTTLILAPDRIPDSSELHQSVQTLQQHFNNTRQPDGYQDLVNEVIQEIIHSLPERLSQNGYHQVLSEWNDLPSTHRDKAIARIVDRTIDNATRTELSIHGHPRELVIKESYHFLQALSQHPDLTARFALGRMEPLKRQLQQEQAQIRVHLDKLSAAVPQLNVEEIRGRLEAGGELTKEEGMLIAESRRVLLDIQLTAGRRWDLKLLSQLDHWTGDEGHHAKLQKIQEIGSLRGEEIDLAQLDWLIGQHKKVKQVDGKEVHPRIAIEGAGPTGLILALSQFEAGADVAIFEKRSTEYDRVQVVRLDPKWMDMLKFYLGEHYYELFGEGAEGKGVVRADGFGEIVTHRLEEGLHYRLTELMARNYDEKSDPDKPPSLERLAAFELEEVESDVGGYQVKARYNPAYDVAKQKDSQTFDLARYTPEERIKHRPVDMLICAGGKNTLMRDKFMTDKTVTNAKPYGVCSWEGKKGQELPNPGLDTFQDFREMVVFGKDFHQHFRERLAKELESLPGSSDTIKSEIKPEQLAELERLTLNQGMQTRCFENKNLVYIGMELPEPFDEYCKKLESAIKKKVEIDVAFSTELSSVEESGKQAEKKVREGLKAVHKAWFQAVAHYYGIDDPDSLHATSDKINNKFAAAFPVQQHRVERNVVTQSANGHDLTVTVAGDAAASPHFMRYSGLTGARENVLHLQNFTRKIANDTNPFGPELHQSELEARQQKTADFVIERGEVFLGPQRST</sequence>
<dbReference type="RefSeq" id="WP_034837865.1">
    <property type="nucleotide sequence ID" value="NZ_JOKH01000003.1"/>
</dbReference>
<dbReference type="SUPFAM" id="SSF51905">
    <property type="entry name" value="FAD/NAD(P)-binding domain"/>
    <property type="match status" value="1"/>
</dbReference>
<name>A0A081NGD8_9GAMM</name>
<dbReference type="EMBL" id="JOKH01000003">
    <property type="protein sequence ID" value="KEQ17511.1"/>
    <property type="molecule type" value="Genomic_DNA"/>
</dbReference>
<comment type="caution">
    <text evidence="1">The sequence shown here is derived from an EMBL/GenBank/DDBJ whole genome shotgun (WGS) entry which is preliminary data.</text>
</comment>
<dbReference type="Proteomes" id="UP000028073">
    <property type="component" value="Unassembled WGS sequence"/>
</dbReference>
<organism evidence="1 2">
    <name type="scientific">Endozoicomonas numazuensis</name>
    <dbReference type="NCBI Taxonomy" id="1137799"/>
    <lineage>
        <taxon>Bacteria</taxon>
        <taxon>Pseudomonadati</taxon>
        <taxon>Pseudomonadota</taxon>
        <taxon>Gammaproteobacteria</taxon>
        <taxon>Oceanospirillales</taxon>
        <taxon>Endozoicomonadaceae</taxon>
        <taxon>Endozoicomonas</taxon>
    </lineage>
</organism>
<evidence type="ECO:0000313" key="1">
    <source>
        <dbReference type="EMBL" id="KEQ17511.1"/>
    </source>
</evidence>
<dbReference type="AlphaFoldDB" id="A0A081NGD8"/>
<evidence type="ECO:0008006" key="3">
    <source>
        <dbReference type="Google" id="ProtNLM"/>
    </source>
</evidence>
<dbReference type="eggNOG" id="ENOG502ZTBI">
    <property type="taxonomic scope" value="Bacteria"/>
</dbReference>
<dbReference type="InterPro" id="IPR036188">
    <property type="entry name" value="FAD/NAD-bd_sf"/>
</dbReference>
<accession>A0A081NGD8</accession>
<proteinExistence type="predicted"/>